<dbReference type="GO" id="GO:0005886">
    <property type="term" value="C:plasma membrane"/>
    <property type="evidence" value="ECO:0007669"/>
    <property type="project" value="UniProtKB-SubCell"/>
</dbReference>
<dbReference type="AlphaFoldDB" id="A0A9P7V5E9"/>
<evidence type="ECO:0000313" key="8">
    <source>
        <dbReference type="EMBL" id="KAG7191706.1"/>
    </source>
</evidence>
<evidence type="ECO:0000256" key="4">
    <source>
        <dbReference type="ARBA" id="ARBA00022989"/>
    </source>
</evidence>
<sequence>MVKSYTMTTISQAGGDSLIRGGSGIMNSNGLWINALVSSTNVRQEHASGSRDHLQNQDQHLEGDLQENKLHNQRIKFPLKSLVLENKGSVARDHLANERTFLAWLRTSLSFITIGVGITQLFRIEAARSSNLTLKGLTLFLSNDSDEAINHFGKPLGVTFIILGICTLIYGSLKFFRVQWFLTQNKYPVSRIGLGLLIAAVIVAVLITLYMVLQADT</sequence>
<dbReference type="Pfam" id="PF02656">
    <property type="entry name" value="DUF202"/>
    <property type="match status" value="1"/>
</dbReference>
<dbReference type="PANTHER" id="PTHR34187:SF2">
    <property type="entry name" value="DUF202 DOMAIN-CONTAINING PROTEIN"/>
    <property type="match status" value="1"/>
</dbReference>
<dbReference type="PANTHER" id="PTHR34187">
    <property type="entry name" value="FGR18P"/>
    <property type="match status" value="1"/>
</dbReference>
<comment type="subcellular location">
    <subcellularLocation>
        <location evidence="1">Cell membrane</location>
        <topology evidence="1">Multi-pass membrane protein</topology>
    </subcellularLocation>
</comment>
<evidence type="ECO:0000256" key="6">
    <source>
        <dbReference type="SAM" id="Phobius"/>
    </source>
</evidence>
<evidence type="ECO:0000313" key="9">
    <source>
        <dbReference type="Proteomes" id="UP000790833"/>
    </source>
</evidence>
<feature type="transmembrane region" description="Helical" evidence="6">
    <location>
        <begin position="194"/>
        <end position="213"/>
    </location>
</feature>
<dbReference type="EMBL" id="JAHMUF010000024">
    <property type="protein sequence ID" value="KAG7191706.1"/>
    <property type="molecule type" value="Genomic_DNA"/>
</dbReference>
<evidence type="ECO:0000256" key="2">
    <source>
        <dbReference type="ARBA" id="ARBA00022475"/>
    </source>
</evidence>
<reference evidence="8" key="1">
    <citation type="submission" date="2021-03" db="EMBL/GenBank/DDBJ databases">
        <authorList>
            <person name="Palmer J.M."/>
        </authorList>
    </citation>
    <scope>NUCLEOTIDE SEQUENCE</scope>
    <source>
        <strain evidence="8">ARV_011</strain>
    </source>
</reference>
<keyword evidence="3 6" id="KW-0812">Transmembrane</keyword>
<accession>A0A9P7V5E9</accession>
<evidence type="ECO:0000259" key="7">
    <source>
        <dbReference type="Pfam" id="PF02656"/>
    </source>
</evidence>
<feature type="transmembrane region" description="Helical" evidence="6">
    <location>
        <begin position="101"/>
        <end position="122"/>
    </location>
</feature>
<dbReference type="OrthoDB" id="199599at2759"/>
<dbReference type="RefSeq" id="XP_043047258.1">
    <property type="nucleotide sequence ID" value="XM_043193589.1"/>
</dbReference>
<keyword evidence="4 6" id="KW-1133">Transmembrane helix</keyword>
<comment type="caution">
    <text evidence="8">The sequence shown here is derived from an EMBL/GenBank/DDBJ whole genome shotgun (WGS) entry which is preliminary data.</text>
</comment>
<dbReference type="Proteomes" id="UP000790833">
    <property type="component" value="Unassembled WGS sequence"/>
</dbReference>
<dbReference type="InterPro" id="IPR003807">
    <property type="entry name" value="DUF202"/>
</dbReference>
<evidence type="ECO:0000256" key="1">
    <source>
        <dbReference type="ARBA" id="ARBA00004651"/>
    </source>
</evidence>
<keyword evidence="9" id="KW-1185">Reference proteome</keyword>
<evidence type="ECO:0000256" key="3">
    <source>
        <dbReference type="ARBA" id="ARBA00022692"/>
    </source>
</evidence>
<dbReference type="InterPro" id="IPR052053">
    <property type="entry name" value="IM_YidH-like"/>
</dbReference>
<gene>
    <name evidence="8" type="ORF">KQ657_002842</name>
</gene>
<keyword evidence="2" id="KW-1003">Cell membrane</keyword>
<organism evidence="8 9">
    <name type="scientific">Scheffersomyces spartinae</name>
    <dbReference type="NCBI Taxonomy" id="45513"/>
    <lineage>
        <taxon>Eukaryota</taxon>
        <taxon>Fungi</taxon>
        <taxon>Dikarya</taxon>
        <taxon>Ascomycota</taxon>
        <taxon>Saccharomycotina</taxon>
        <taxon>Pichiomycetes</taxon>
        <taxon>Debaryomycetaceae</taxon>
        <taxon>Scheffersomyces</taxon>
    </lineage>
</organism>
<name>A0A9P7V5E9_9ASCO</name>
<protein>
    <recommendedName>
        <fullName evidence="7">DUF202 domain-containing protein</fullName>
    </recommendedName>
</protein>
<keyword evidence="5 6" id="KW-0472">Membrane</keyword>
<dbReference type="GeneID" id="66116216"/>
<feature type="domain" description="DUF202" evidence="7">
    <location>
        <begin position="92"/>
        <end position="179"/>
    </location>
</feature>
<feature type="transmembrane region" description="Helical" evidence="6">
    <location>
        <begin position="156"/>
        <end position="173"/>
    </location>
</feature>
<evidence type="ECO:0000256" key="5">
    <source>
        <dbReference type="ARBA" id="ARBA00023136"/>
    </source>
</evidence>
<proteinExistence type="predicted"/>